<dbReference type="SMART" id="SM00052">
    <property type="entry name" value="EAL"/>
    <property type="match status" value="1"/>
</dbReference>
<dbReference type="Pfam" id="PF00563">
    <property type="entry name" value="EAL"/>
    <property type="match status" value="1"/>
</dbReference>
<reference evidence="3" key="1">
    <citation type="submission" date="2017-05" db="EMBL/GenBank/DDBJ databases">
        <title>Polyphasic characterization of four soil-derived phenanthrene-degrading Acidovorax strains and proposal of Acidovorax phenanthrenivorans sp. nov.</title>
        <authorList>
            <person name="Singleton D."/>
            <person name="Lee J."/>
            <person name="Dickey A.N."/>
            <person name="Stroud A."/>
            <person name="Scholl E.H."/>
            <person name="Wright F.A."/>
            <person name="Aitken M.D."/>
        </authorList>
    </citation>
    <scope>NUCLEOTIDE SEQUENCE</scope>
    <source>
        <strain evidence="3">P4</strain>
        <plasmid evidence="3">pACP4.1</plasmid>
    </source>
</reference>
<dbReference type="InterPro" id="IPR001633">
    <property type="entry name" value="EAL_dom"/>
</dbReference>
<dbReference type="KEGG" id="acis:CBP35_19990"/>
<dbReference type="CDD" id="cd01948">
    <property type="entry name" value="EAL"/>
    <property type="match status" value="1"/>
</dbReference>
<evidence type="ECO:0000259" key="2">
    <source>
        <dbReference type="PROSITE" id="PS50883"/>
    </source>
</evidence>
<feature type="domain" description="EAL" evidence="2">
    <location>
        <begin position="82"/>
        <end position="334"/>
    </location>
</feature>
<dbReference type="InterPro" id="IPR050706">
    <property type="entry name" value="Cyclic-di-GMP_PDE-like"/>
</dbReference>
<feature type="transmembrane region" description="Helical" evidence="1">
    <location>
        <begin position="20"/>
        <end position="44"/>
    </location>
</feature>
<dbReference type="SUPFAM" id="SSF141868">
    <property type="entry name" value="EAL domain-like"/>
    <property type="match status" value="1"/>
</dbReference>
<dbReference type="PROSITE" id="PS50883">
    <property type="entry name" value="EAL"/>
    <property type="match status" value="1"/>
</dbReference>
<dbReference type="GO" id="GO:0071111">
    <property type="term" value="F:cyclic-guanylate-specific phosphodiesterase activity"/>
    <property type="evidence" value="ECO:0007669"/>
    <property type="project" value="InterPro"/>
</dbReference>
<gene>
    <name evidence="3" type="ORF">CBP36_20010</name>
</gene>
<dbReference type="Gene3D" id="3.20.20.450">
    <property type="entry name" value="EAL domain"/>
    <property type="match status" value="1"/>
</dbReference>
<keyword evidence="3" id="KW-0614">Plasmid</keyword>
<keyword evidence="4" id="KW-1185">Reference proteome</keyword>
<geneLocation type="plasmid" evidence="3 4">
    <name>pACP4.1</name>
</geneLocation>
<accession>A0A240UIC1</accession>
<feature type="transmembrane region" description="Helical" evidence="1">
    <location>
        <begin position="56"/>
        <end position="76"/>
    </location>
</feature>
<protein>
    <recommendedName>
        <fullName evidence="2">EAL domain-containing protein</fullName>
    </recommendedName>
</protein>
<evidence type="ECO:0000256" key="1">
    <source>
        <dbReference type="SAM" id="Phobius"/>
    </source>
</evidence>
<keyword evidence="1" id="KW-0812">Transmembrane</keyword>
<dbReference type="EMBL" id="CP021367">
    <property type="protein sequence ID" value="ART61254.1"/>
    <property type="molecule type" value="Genomic_DNA"/>
</dbReference>
<name>A0A240UIC1_9BURK</name>
<dbReference type="AlphaFoldDB" id="A0A240UIC1"/>
<dbReference type="InterPro" id="IPR035919">
    <property type="entry name" value="EAL_sf"/>
</dbReference>
<evidence type="ECO:0000313" key="4">
    <source>
        <dbReference type="Proteomes" id="UP000194440"/>
    </source>
</evidence>
<dbReference type="PANTHER" id="PTHR33121">
    <property type="entry name" value="CYCLIC DI-GMP PHOSPHODIESTERASE PDEF"/>
    <property type="match status" value="1"/>
</dbReference>
<keyword evidence="1" id="KW-0472">Membrane</keyword>
<proteinExistence type="predicted"/>
<evidence type="ECO:0000313" key="3">
    <source>
        <dbReference type="EMBL" id="ART61254.1"/>
    </source>
</evidence>
<keyword evidence="1" id="KW-1133">Transmembrane helix</keyword>
<dbReference type="Proteomes" id="UP000194440">
    <property type="component" value="Plasmid pACP4.1"/>
</dbReference>
<dbReference type="PANTHER" id="PTHR33121:SF79">
    <property type="entry name" value="CYCLIC DI-GMP PHOSPHODIESTERASE PDED-RELATED"/>
    <property type="match status" value="1"/>
</dbReference>
<dbReference type="KEGG" id="acip:CBP36_20010"/>
<organism evidence="3 4">
    <name type="scientific">Acidovorax carolinensis</name>
    <dbReference type="NCBI Taxonomy" id="553814"/>
    <lineage>
        <taxon>Bacteria</taxon>
        <taxon>Pseudomonadati</taxon>
        <taxon>Pseudomonadota</taxon>
        <taxon>Betaproteobacteria</taxon>
        <taxon>Burkholderiales</taxon>
        <taxon>Comamonadaceae</taxon>
        <taxon>Acidovorax</taxon>
    </lineage>
</organism>
<sequence>MMKSDGSKSLPDLIGRPSWFGSAAGISLISASAGYGASSALSMLTGFGPWITSTPLSLPLMSAGIFLSASIGVAAYHLGRRREPMATELLRAINTPAVSLYYQPIVDLNSGARVGAEALIRWEREGKFESPERFILAAETAGVVTRVTQRVLQMAADDAAFVTHCDHGARPQHLSINISVQDLQSTEIISELRKLMVKTNLPASCFWIEITERALLEGATTSEVLAAIRALGMKVALDDFGTGYSCLSVLTEFKFDILKIDRVFVSQIETGSTLMIEHIIKLGQSLGLEFVAEGVETTAQRDFLRDMGVRYAQGWLYSRPLPVMSYISERGKYYAPAVNCTQYQAGRLGGAA</sequence>